<keyword evidence="6 7" id="KW-0067">ATP-binding</keyword>
<dbReference type="EMBL" id="CAXLJM020000013">
    <property type="protein sequence ID" value="CAL8077589.1"/>
    <property type="molecule type" value="Genomic_DNA"/>
</dbReference>
<keyword evidence="2" id="KW-0597">Phosphoprotein</keyword>
<evidence type="ECO:0000256" key="9">
    <source>
        <dbReference type="SAM" id="MobiDB-lite"/>
    </source>
</evidence>
<name>A0ABP1PU56_9HEXA</name>
<feature type="compositionally biased region" description="Polar residues" evidence="9">
    <location>
        <begin position="437"/>
        <end position="450"/>
    </location>
</feature>
<feature type="compositionally biased region" description="Low complexity" evidence="9">
    <location>
        <begin position="460"/>
        <end position="488"/>
    </location>
</feature>
<evidence type="ECO:0000256" key="1">
    <source>
        <dbReference type="ARBA" id="ARBA00022527"/>
    </source>
</evidence>
<feature type="compositionally biased region" description="Polar residues" evidence="9">
    <location>
        <begin position="532"/>
        <end position="572"/>
    </location>
</feature>
<feature type="binding site" evidence="7">
    <location>
        <position position="75"/>
    </location>
    <ligand>
        <name>ATP</name>
        <dbReference type="ChEBI" id="CHEBI:30616"/>
    </ligand>
</feature>
<dbReference type="Proteomes" id="UP001642540">
    <property type="component" value="Unassembled WGS sequence"/>
</dbReference>
<feature type="compositionally biased region" description="Polar residues" evidence="9">
    <location>
        <begin position="986"/>
        <end position="995"/>
    </location>
</feature>
<feature type="compositionally biased region" description="Basic and acidic residues" evidence="9">
    <location>
        <begin position="944"/>
        <end position="965"/>
    </location>
</feature>
<sequence>MSFFSGLKKVLNFGGGMSRGGDGSGQSRYKKLPACLRMDVDPYLQWDFIGELGDGAFGKVYKAKHKETGVLAAAKMCRLETDEDLDDFRVEIDILADCKHPNVVTLFDAFCFDSKLWLLLEYCDGGALDTIMVELEHALQEAQIAYVAAQLCIALSYLHDNKVIHRDLKAGNILVTADGGVKLADFGVSAKNKYTLQKHDTFIGTPYWMAPEVVMCETFKDNPYDYKVDIWSLGITLIECAEMEPPHHELSPMRVVLKIQRGDPPKLTKPTAYTPEFNSFVTKCLIKDPHNRPTAQELLHHPFITRATDSKPVRDLVAEFKAEVVEEVMEDDMAERSSQLQIEIADASDSSDIVPMTPLDQGAFPLPDTPPLSGASVEKRSAAGEEEIQPKRTKQGSPSQGDKEKERKIKEKRPAPQPPVPDKQAAKSVPANKSKDSSANVPLNSNGESSHPSEKSNSDASPSTVATSALSVSATTTTTNSTPSDISTVETVSVGEPKGSDLKSTSSPHKTLESSQPPATSVEVPEAKASQPVETTIAEPSSEQGGNQEPNHNVPESRNNKNANGKQSSPSSPKWKEKDVVVTASSDTIDYKTVTSVPCQSDKSTSSKSANTSYHEIKQSSSKEELSPAVLRANGPVTVDTTKRLSDPPQVESPNHIYSKVIKPKKEDRNKVQGDAVTVVPVAPVDPVSVVNVNTDSVKILGKDTFYESSTIVTVSSPSVKEDFNVSIASPSDQVVVVANSTNKTWLSSNDLQTDDGRRNVTETSVIPSPTSTVSTLERDTTKGQKLDDSEVVVLSPISDRHSPIDIYEQNLNISHISVVAVGDESTGNWSDSRNNISAVMVQQSPQEDAPISIVVEGTTEEATDVDSVPDLMVPQYSSSTSNVSSTNSVVKRRQGPPGSKTRPISDGHILSQQYSSGSSRGKVDKSLKSSPVSTSLKDIPLQSKEEERQNSSSLDRADRQKRTENGQAKHSVAKPTHTRNRSDAESVSTSVSQDSNKENHTSTPSPSESTVAPEEEVILRRKTDSKVSKKERDRAKEELNYKKKTRKRTRKFEVDGVIVTTTTSKVIYGDDDDSVTNYHLNRKQELREFKLLQKQEQKQCQDLNLRAHMALEAQEKKFEQEKMALVRAFESEMEAKLKTQKQLVEKTEQQQENELRQMSKRIRADQEKEMRLFREGLKQEVKLLKQEIDEMQKDARKSAWRSRKEQLDRDQHNRERQFLEKLNESHDSRMKRENEIHRSRIASMERQFLEERHERIRRHNKALWDLEESHMKERHQLKKRQIKESFHLQRQQMLIRHEKELEHHRRVSSRKEDELLKRQAAEKRALPKRIRSEMKIREAMFRESLRIHAPGSNPATGPEDEKDRLRKFQEQEKKKYKAEQQRLDDKHIRQLEEMRGSSEAAKRELEQLQNEKRALLTQHEEMKLKELDELFSQHLKAFKSEIPLKLERLEAEFMSQVMEQRKFYGDMVLNDVSESLSSHSRNVFGSGNSTPLPASSFSSLESET</sequence>
<keyword evidence="1" id="KW-0723">Serine/threonine-protein kinase</keyword>
<dbReference type="InterPro" id="IPR000719">
    <property type="entry name" value="Prot_kinase_dom"/>
</dbReference>
<evidence type="ECO:0000256" key="7">
    <source>
        <dbReference type="PROSITE-ProRule" id="PRU10141"/>
    </source>
</evidence>
<organism evidence="11 12">
    <name type="scientific">Orchesella dallaii</name>
    <dbReference type="NCBI Taxonomy" id="48710"/>
    <lineage>
        <taxon>Eukaryota</taxon>
        <taxon>Metazoa</taxon>
        <taxon>Ecdysozoa</taxon>
        <taxon>Arthropoda</taxon>
        <taxon>Hexapoda</taxon>
        <taxon>Collembola</taxon>
        <taxon>Entomobryomorpha</taxon>
        <taxon>Entomobryoidea</taxon>
        <taxon>Orchesellidae</taxon>
        <taxon>Orchesellinae</taxon>
        <taxon>Orchesella</taxon>
    </lineage>
</organism>
<dbReference type="PROSITE" id="PS00107">
    <property type="entry name" value="PROTEIN_KINASE_ATP"/>
    <property type="match status" value="1"/>
</dbReference>
<feature type="coiled-coil region" evidence="8">
    <location>
        <begin position="1367"/>
        <end position="1426"/>
    </location>
</feature>
<dbReference type="SMART" id="SM00220">
    <property type="entry name" value="S_TKc"/>
    <property type="match status" value="1"/>
</dbReference>
<reference evidence="11 12" key="1">
    <citation type="submission" date="2024-08" db="EMBL/GenBank/DDBJ databases">
        <authorList>
            <person name="Cucini C."/>
            <person name="Frati F."/>
        </authorList>
    </citation>
    <scope>NUCLEOTIDE SEQUENCE [LARGE SCALE GENOMIC DNA]</scope>
</reference>
<dbReference type="InterPro" id="IPR008271">
    <property type="entry name" value="Ser/Thr_kinase_AS"/>
</dbReference>
<evidence type="ECO:0000256" key="6">
    <source>
        <dbReference type="ARBA" id="ARBA00022840"/>
    </source>
</evidence>
<dbReference type="Pfam" id="PF00069">
    <property type="entry name" value="Pkinase"/>
    <property type="match status" value="1"/>
</dbReference>
<dbReference type="InterPro" id="IPR022165">
    <property type="entry name" value="PKK"/>
</dbReference>
<dbReference type="Pfam" id="PF12474">
    <property type="entry name" value="PKK"/>
    <property type="match status" value="2"/>
</dbReference>
<dbReference type="Gene3D" id="1.10.510.10">
    <property type="entry name" value="Transferase(Phosphotransferase) domain 1"/>
    <property type="match status" value="1"/>
</dbReference>
<feature type="compositionally biased region" description="Polar residues" evidence="9">
    <location>
        <begin position="502"/>
        <end position="519"/>
    </location>
</feature>
<evidence type="ECO:0000256" key="2">
    <source>
        <dbReference type="ARBA" id="ARBA00022553"/>
    </source>
</evidence>
<keyword evidence="5" id="KW-0418">Kinase</keyword>
<feature type="compositionally biased region" description="Polar residues" evidence="9">
    <location>
        <begin position="911"/>
        <end position="920"/>
    </location>
</feature>
<feature type="compositionally biased region" description="Low complexity" evidence="9">
    <location>
        <begin position="878"/>
        <end position="890"/>
    </location>
</feature>
<feature type="coiled-coil region" evidence="8">
    <location>
        <begin position="1131"/>
        <end position="1195"/>
    </location>
</feature>
<dbReference type="SUPFAM" id="SSF56112">
    <property type="entry name" value="Protein kinase-like (PK-like)"/>
    <property type="match status" value="1"/>
</dbReference>
<feature type="compositionally biased region" description="Polar residues" evidence="9">
    <location>
        <begin position="583"/>
        <end position="614"/>
    </location>
</feature>
<keyword evidence="8" id="KW-0175">Coiled coil</keyword>
<feature type="region of interest" description="Disordered" evidence="9">
    <location>
        <begin position="861"/>
        <end position="1039"/>
    </location>
</feature>
<evidence type="ECO:0000259" key="10">
    <source>
        <dbReference type="PROSITE" id="PS50011"/>
    </source>
</evidence>
<dbReference type="InterPro" id="IPR017441">
    <property type="entry name" value="Protein_kinase_ATP_BS"/>
</dbReference>
<dbReference type="Gene3D" id="3.30.200.20">
    <property type="entry name" value="Phosphorylase Kinase, domain 1"/>
    <property type="match status" value="1"/>
</dbReference>
<dbReference type="PANTHER" id="PTHR46538:SF3">
    <property type="entry name" value="PROTEIN KINASE DOMAIN-CONTAINING PROTEIN"/>
    <property type="match status" value="1"/>
</dbReference>
<dbReference type="InterPro" id="IPR051585">
    <property type="entry name" value="STE20_Ser/Thr_Kinases"/>
</dbReference>
<comment type="caution">
    <text evidence="11">The sequence shown here is derived from an EMBL/GenBank/DDBJ whole genome shotgun (WGS) entry which is preliminary data.</text>
</comment>
<proteinExistence type="predicted"/>
<feature type="region of interest" description="Disordered" evidence="9">
    <location>
        <begin position="1480"/>
        <end position="1505"/>
    </location>
</feature>
<feature type="compositionally biased region" description="Basic and acidic residues" evidence="9">
    <location>
        <begin position="401"/>
        <end position="414"/>
    </location>
</feature>
<evidence type="ECO:0000256" key="4">
    <source>
        <dbReference type="ARBA" id="ARBA00022741"/>
    </source>
</evidence>
<keyword evidence="3" id="KW-0808">Transferase</keyword>
<feature type="domain" description="Protein kinase" evidence="10">
    <location>
        <begin position="46"/>
        <end position="304"/>
    </location>
</feature>
<evidence type="ECO:0000313" key="12">
    <source>
        <dbReference type="Proteomes" id="UP001642540"/>
    </source>
</evidence>
<keyword evidence="12" id="KW-1185">Reference proteome</keyword>
<evidence type="ECO:0000313" key="11">
    <source>
        <dbReference type="EMBL" id="CAL8077589.1"/>
    </source>
</evidence>
<keyword evidence="4 7" id="KW-0547">Nucleotide-binding</keyword>
<evidence type="ECO:0000256" key="8">
    <source>
        <dbReference type="SAM" id="Coils"/>
    </source>
</evidence>
<feature type="compositionally biased region" description="Basic and acidic residues" evidence="9">
    <location>
        <begin position="615"/>
        <end position="626"/>
    </location>
</feature>
<evidence type="ECO:0000256" key="3">
    <source>
        <dbReference type="ARBA" id="ARBA00022679"/>
    </source>
</evidence>
<dbReference type="PANTHER" id="PTHR46538">
    <property type="entry name" value="PROTEIN KINASE DOMAIN-CONTAINING PROTEIN"/>
    <property type="match status" value="1"/>
</dbReference>
<dbReference type="PROSITE" id="PS50011">
    <property type="entry name" value="PROTEIN_KINASE_DOM"/>
    <property type="match status" value="1"/>
</dbReference>
<gene>
    <name evidence="11" type="ORF">ODALV1_LOCUS3852</name>
</gene>
<protein>
    <recommendedName>
        <fullName evidence="10">Protein kinase domain-containing protein</fullName>
    </recommendedName>
</protein>
<dbReference type="InterPro" id="IPR011009">
    <property type="entry name" value="Kinase-like_dom_sf"/>
</dbReference>
<dbReference type="PROSITE" id="PS00108">
    <property type="entry name" value="PROTEIN_KINASE_ST"/>
    <property type="match status" value="1"/>
</dbReference>
<evidence type="ECO:0000256" key="5">
    <source>
        <dbReference type="ARBA" id="ARBA00022777"/>
    </source>
</evidence>
<accession>A0ABP1PU56</accession>
<feature type="compositionally biased region" description="Polar residues" evidence="9">
    <location>
        <begin position="1002"/>
        <end position="1011"/>
    </location>
</feature>
<feature type="compositionally biased region" description="Basic and acidic residues" evidence="9">
    <location>
        <begin position="1018"/>
        <end position="1039"/>
    </location>
</feature>
<feature type="region of interest" description="Disordered" evidence="9">
    <location>
        <begin position="346"/>
        <end position="655"/>
    </location>
</feature>